<feature type="transmembrane region" description="Helical" evidence="1">
    <location>
        <begin position="117"/>
        <end position="144"/>
    </location>
</feature>
<gene>
    <name evidence="2" type="ORF">XFF6991_420344</name>
</gene>
<keyword evidence="1" id="KW-0812">Transmembrane</keyword>
<dbReference type="AlphaFoldDB" id="A0A7Z7NHG9"/>
<feature type="transmembrane region" description="Helical" evidence="1">
    <location>
        <begin position="204"/>
        <end position="222"/>
    </location>
</feature>
<feature type="transmembrane region" description="Helical" evidence="1">
    <location>
        <begin position="234"/>
        <end position="255"/>
    </location>
</feature>
<proteinExistence type="predicted"/>
<sequence length="332" mass="35805">MWKRASRRAGLRRRAVAQPVPPTEFGGPAFSSVLEQLELECRAMVSYALKQGLAMSPDLPGRLAELRVMPGASLHGESGARELAGLHRQLVRAIQPATPQAVVLIERERLRGGWLRWLGPIPLIRTLTLTSVGCLASVVGLAMSSLVNERNITLGFLDSSGSTLGWNVMFILACAGLGAAFSALFQAHRYVADATYDPRFDSSYAARMILGLIAGLILVELLPENLFAESSLGAFGKPALAMMGGFSASAVYRLLQRMVEVMETVVRGDSGQQAAAVIQSQRASAESESIRARGELAAGLLDLQREMQADPRLDQVRQQLTGLARQMMSDDS</sequence>
<feature type="transmembrane region" description="Helical" evidence="1">
    <location>
        <begin position="164"/>
        <end position="184"/>
    </location>
</feature>
<organism evidence="2 3">
    <name type="scientific">Xanthomonas campestris pv. phaseoli</name>
    <dbReference type="NCBI Taxonomy" id="317013"/>
    <lineage>
        <taxon>Bacteria</taxon>
        <taxon>Pseudomonadati</taxon>
        <taxon>Pseudomonadota</taxon>
        <taxon>Gammaproteobacteria</taxon>
        <taxon>Lysobacterales</taxon>
        <taxon>Lysobacteraceae</taxon>
        <taxon>Xanthomonas</taxon>
    </lineage>
</organism>
<evidence type="ECO:0000313" key="2">
    <source>
        <dbReference type="EMBL" id="SOO25127.1"/>
    </source>
</evidence>
<evidence type="ECO:0000313" key="3">
    <source>
        <dbReference type="Proteomes" id="UP000234345"/>
    </source>
</evidence>
<protein>
    <submittedName>
        <fullName evidence="2">Uncharacterized protein</fullName>
    </submittedName>
</protein>
<reference evidence="2 3" key="1">
    <citation type="submission" date="2017-10" db="EMBL/GenBank/DDBJ databases">
        <authorList>
            <person name="Regsiter A."/>
            <person name="William W."/>
        </authorList>
    </citation>
    <scope>NUCLEOTIDE SEQUENCE [LARGE SCALE GENOMIC DNA]</scope>
    <source>
        <strain evidence="2 3">CFBP6991</strain>
    </source>
</reference>
<comment type="caution">
    <text evidence="2">The sequence shown here is derived from an EMBL/GenBank/DDBJ whole genome shotgun (WGS) entry which is preliminary data.</text>
</comment>
<dbReference type="EMBL" id="OCZC01000069">
    <property type="protein sequence ID" value="SOO25127.1"/>
    <property type="molecule type" value="Genomic_DNA"/>
</dbReference>
<evidence type="ECO:0000256" key="1">
    <source>
        <dbReference type="SAM" id="Phobius"/>
    </source>
</evidence>
<accession>A0A7Z7NHG9</accession>
<name>A0A7Z7NHG9_XANCH</name>
<dbReference type="Proteomes" id="UP000234345">
    <property type="component" value="Unassembled WGS sequence"/>
</dbReference>
<keyword evidence="1" id="KW-1133">Transmembrane helix</keyword>
<keyword evidence="1" id="KW-0472">Membrane</keyword>